<dbReference type="RefSeq" id="WP_344137701.1">
    <property type="nucleotide sequence ID" value="NZ_BAAARA010000024.1"/>
</dbReference>
<reference evidence="1 2" key="1">
    <citation type="journal article" date="2019" name="Int. J. Syst. Evol. Microbiol.">
        <title>The Global Catalogue of Microorganisms (GCM) 10K type strain sequencing project: providing services to taxonomists for standard genome sequencing and annotation.</title>
        <authorList>
            <consortium name="The Broad Institute Genomics Platform"/>
            <consortium name="The Broad Institute Genome Sequencing Center for Infectious Disease"/>
            <person name="Wu L."/>
            <person name="Ma J."/>
        </authorList>
    </citation>
    <scope>NUCLEOTIDE SEQUENCE [LARGE SCALE GENOMIC DNA]</scope>
    <source>
        <strain evidence="1 2">JCM 16221</strain>
    </source>
</reference>
<organism evidence="1 2">
    <name type="scientific">Saccharopolyspora halophila</name>
    <dbReference type="NCBI Taxonomy" id="405551"/>
    <lineage>
        <taxon>Bacteria</taxon>
        <taxon>Bacillati</taxon>
        <taxon>Actinomycetota</taxon>
        <taxon>Actinomycetes</taxon>
        <taxon>Pseudonocardiales</taxon>
        <taxon>Pseudonocardiaceae</taxon>
        <taxon>Saccharopolyspora</taxon>
    </lineage>
</organism>
<comment type="caution">
    <text evidence="1">The sequence shown here is derived from an EMBL/GenBank/DDBJ whole genome shotgun (WGS) entry which is preliminary data.</text>
</comment>
<gene>
    <name evidence="1" type="ORF">GCM10009854_48780</name>
</gene>
<proteinExistence type="predicted"/>
<accession>A0ABN3GWZ1</accession>
<evidence type="ECO:0000313" key="1">
    <source>
        <dbReference type="EMBL" id="GAA2363312.1"/>
    </source>
</evidence>
<name>A0ABN3GWZ1_9PSEU</name>
<dbReference type="Proteomes" id="UP001501218">
    <property type="component" value="Unassembled WGS sequence"/>
</dbReference>
<evidence type="ECO:0000313" key="2">
    <source>
        <dbReference type="Proteomes" id="UP001501218"/>
    </source>
</evidence>
<keyword evidence="2" id="KW-1185">Reference proteome</keyword>
<protein>
    <submittedName>
        <fullName evidence="1">Uncharacterized protein</fullName>
    </submittedName>
</protein>
<sequence length="68" mass="7405">MAENVEFSDSLTSEQQELAVELVVRARDEGVELTDPDGLLTGATRSIPKKQFKASARAVRLMSSIPSQ</sequence>
<dbReference type="EMBL" id="BAAARA010000024">
    <property type="protein sequence ID" value="GAA2363312.1"/>
    <property type="molecule type" value="Genomic_DNA"/>
</dbReference>